<dbReference type="RefSeq" id="WP_165823611.1">
    <property type="nucleotide sequence ID" value="NZ_QMDL01000001.1"/>
</dbReference>
<keyword evidence="3" id="KW-0235">DNA replication</keyword>
<evidence type="ECO:0000313" key="8">
    <source>
        <dbReference type="EMBL" id="RMJ06299.1"/>
    </source>
</evidence>
<dbReference type="AlphaFoldDB" id="A0A3M2RM62"/>
<dbReference type="GO" id="GO:0006260">
    <property type="term" value="P:DNA replication"/>
    <property type="evidence" value="ECO:0007669"/>
    <property type="project" value="UniProtKB-KW"/>
</dbReference>
<evidence type="ECO:0000256" key="3">
    <source>
        <dbReference type="ARBA" id="ARBA00022705"/>
    </source>
</evidence>
<keyword evidence="6" id="KW-0378">Hydrolase</keyword>
<dbReference type="Proteomes" id="UP000265903">
    <property type="component" value="Unassembled WGS sequence"/>
</dbReference>
<evidence type="ECO:0000256" key="5">
    <source>
        <dbReference type="ARBA" id="ARBA00022759"/>
    </source>
</evidence>
<dbReference type="EMBL" id="QMDL01000001">
    <property type="protein sequence ID" value="RMJ06299.1"/>
    <property type="molecule type" value="Genomic_DNA"/>
</dbReference>
<evidence type="ECO:0000256" key="6">
    <source>
        <dbReference type="ARBA" id="ARBA00022801"/>
    </source>
</evidence>
<evidence type="ECO:0000313" key="9">
    <source>
        <dbReference type="Proteomes" id="UP000265903"/>
    </source>
</evidence>
<evidence type="ECO:0000259" key="7">
    <source>
        <dbReference type="Pfam" id="PF05840"/>
    </source>
</evidence>
<protein>
    <submittedName>
        <fullName evidence="8">Bacteriophage replication gene A protein (GPA)</fullName>
    </submittedName>
</protein>
<proteinExistence type="inferred from homology"/>
<comment type="caution">
    <text evidence="8">The sequence shown here is derived from an EMBL/GenBank/DDBJ whole genome shotgun (WGS) entry which is preliminary data.</text>
</comment>
<comment type="similarity">
    <text evidence="2">Belongs to the phage GPA family.</text>
</comment>
<keyword evidence="5" id="KW-0255">Endonuclease</keyword>
<organism evidence="8 9">
    <name type="scientific">Marinobacter litoralis</name>
    <dbReference type="NCBI Taxonomy" id="187981"/>
    <lineage>
        <taxon>Bacteria</taxon>
        <taxon>Pseudomonadati</taxon>
        <taxon>Pseudomonadota</taxon>
        <taxon>Gammaproteobacteria</taxon>
        <taxon>Pseudomonadales</taxon>
        <taxon>Marinobacteraceae</taxon>
        <taxon>Marinobacter</taxon>
    </lineage>
</organism>
<evidence type="ECO:0000256" key="1">
    <source>
        <dbReference type="ARBA" id="ARBA00003293"/>
    </source>
</evidence>
<reference evidence="8 9" key="1">
    <citation type="submission" date="2018-08" db="EMBL/GenBank/DDBJ databases">
        <title>Whole Genome Sequence of the Moderate Halophilic Marine Bacterium Marinobacter litoralis Sw-45.</title>
        <authorList>
            <person name="Musa H."/>
        </authorList>
    </citation>
    <scope>NUCLEOTIDE SEQUENCE [LARGE SCALE GENOMIC DNA]</scope>
    <source>
        <strain evidence="8 9">Sw-45</strain>
    </source>
</reference>
<feature type="domain" description="Replication gene A protein-like" evidence="7">
    <location>
        <begin position="127"/>
        <end position="376"/>
    </location>
</feature>
<sequence length="587" mass="67647">MTPSDQRQFAFYRTKGRLYTIGTRQTRQAVTRFRKRFPRVFPKLEPHLYLIGQDRGCIALEMALEDLESKLQRRDLKFTIDDTELKDFARTKAKACGETSVRIKDTKEALRAIARLLDRYAFNLPNSHTDKGCIERTKCERWWRRLIRKEQKRVLDNVAREYGLVSKQKGVYVSDWGLKLHQEQLTRNRSLLEEMIAVNDQCQEYTLAELSALSVSNPYVRRSELIVRASGFEKIAQDMGDAGVFLTLTTPSKYHPVKISGQPNPKYNGSTPSEAQSYLNSVWARIRAQLDRDEIRTYGLRIVEPHHDGTPHWHLMLFVEPKHKARMVEIMRDYALEEDGDEPGAQEARFEAVDIDYDRGSATGYIVKYICKNIDGEFQENGEDAEDWYGNLTKDVAARVRAWASIHGIRQFQQLGGPPVTVWRELRRLDHADDEVVEKARQAADKSDWAGFIEAMNGPCAKRADQPIKTAKWLEFDQDTGEYLDSPVNQYGEPAKGKLFGLFAQGRYWITRTLRWEIKRPKKAESEINPGSSWLDRLQQLTQVREPTEAEIAALPEDTAYTWEKLSGEVHPPPWSSVNNCTASSRR</sequence>
<accession>A0A3M2RM62</accession>
<comment type="function">
    <text evidence="1">Possible endonuclease which induces a single-strand cut and initiates DNA replication.</text>
</comment>
<name>A0A3M2RM62_9GAMM</name>
<evidence type="ECO:0000256" key="4">
    <source>
        <dbReference type="ARBA" id="ARBA00022722"/>
    </source>
</evidence>
<gene>
    <name evidence="8" type="ORF">DOQ08_00986</name>
</gene>
<dbReference type="InterPro" id="IPR008766">
    <property type="entry name" value="Replication_gene_A-like"/>
</dbReference>
<dbReference type="GO" id="GO:0016787">
    <property type="term" value="F:hydrolase activity"/>
    <property type="evidence" value="ECO:0007669"/>
    <property type="project" value="UniProtKB-KW"/>
</dbReference>
<dbReference type="GO" id="GO:0004519">
    <property type="term" value="F:endonuclease activity"/>
    <property type="evidence" value="ECO:0007669"/>
    <property type="project" value="UniProtKB-KW"/>
</dbReference>
<keyword evidence="9" id="KW-1185">Reference proteome</keyword>
<dbReference type="Pfam" id="PF05840">
    <property type="entry name" value="Phage_GPA"/>
    <property type="match status" value="1"/>
</dbReference>
<keyword evidence="4" id="KW-0540">Nuclease</keyword>
<evidence type="ECO:0000256" key="2">
    <source>
        <dbReference type="ARBA" id="ARBA00009260"/>
    </source>
</evidence>